<name>A0A327R9E6_9FLAO</name>
<dbReference type="OrthoDB" id="118834at2"/>
<evidence type="ECO:0000259" key="1">
    <source>
        <dbReference type="Pfam" id="PF13924"/>
    </source>
</evidence>
<dbReference type="Proteomes" id="UP000249696">
    <property type="component" value="Unassembled WGS sequence"/>
</dbReference>
<dbReference type="AlphaFoldDB" id="A0A327R9E6"/>
<dbReference type="InterPro" id="IPR024311">
    <property type="entry name" value="Lipocalin-like"/>
</dbReference>
<dbReference type="EMBL" id="QLLN01000003">
    <property type="protein sequence ID" value="RAJ12788.1"/>
    <property type="molecule type" value="Genomic_DNA"/>
</dbReference>
<dbReference type="Pfam" id="PF13924">
    <property type="entry name" value="Lipocalin_5"/>
    <property type="match status" value="1"/>
</dbReference>
<proteinExistence type="predicted"/>
<keyword evidence="3" id="KW-1185">Reference proteome</keyword>
<feature type="domain" description="Lipocalin-like" evidence="1">
    <location>
        <begin position="30"/>
        <end position="165"/>
    </location>
</feature>
<comment type="caution">
    <text evidence="2">The sequence shown here is derived from an EMBL/GenBank/DDBJ whole genome shotgun (WGS) entry which is preliminary data.</text>
</comment>
<organism evidence="2 3">
    <name type="scientific">Arenibacter echinorum</name>
    <dbReference type="NCBI Taxonomy" id="440515"/>
    <lineage>
        <taxon>Bacteria</taxon>
        <taxon>Pseudomonadati</taxon>
        <taxon>Bacteroidota</taxon>
        <taxon>Flavobacteriia</taxon>
        <taxon>Flavobacteriales</taxon>
        <taxon>Flavobacteriaceae</taxon>
        <taxon>Arenibacter</taxon>
    </lineage>
</organism>
<accession>A0A327R9E6</accession>
<gene>
    <name evidence="2" type="ORF">LV92_02024</name>
</gene>
<dbReference type="RefSeq" id="WP_111623489.1">
    <property type="nucleotide sequence ID" value="NZ_QLLN01000003.1"/>
</dbReference>
<protein>
    <submittedName>
        <fullName evidence="2">Lipocalin-like protein</fullName>
    </submittedName>
</protein>
<evidence type="ECO:0000313" key="3">
    <source>
        <dbReference type="Proteomes" id="UP000249696"/>
    </source>
</evidence>
<evidence type="ECO:0000313" key="2">
    <source>
        <dbReference type="EMBL" id="RAJ12788.1"/>
    </source>
</evidence>
<sequence>MKETIILCLIFFHVGVFGQKVEPEVENEFIGSWSLVSITNIYENGNKVEPYGQNPDGLLIFDADGNYAIQILKKNRPLIASGNKNTSTAEENAAIVKGFNAHYGRYSVDPSTGIIAFNIVHASFPNWENKIQKRAFSCHNRVLTYKVTNTTQGDNAVIAEVVWKKRN</sequence>
<reference evidence="2 3" key="1">
    <citation type="submission" date="2018-06" db="EMBL/GenBank/DDBJ databases">
        <title>Genomic Encyclopedia of Archaeal and Bacterial Type Strains, Phase II (KMG-II): from individual species to whole genera.</title>
        <authorList>
            <person name="Goeker M."/>
        </authorList>
    </citation>
    <scope>NUCLEOTIDE SEQUENCE [LARGE SCALE GENOMIC DNA]</scope>
    <source>
        <strain evidence="2 3">DSM 23522</strain>
    </source>
</reference>